<reference evidence="2" key="1">
    <citation type="submission" date="2011-04" db="EMBL/GenBank/DDBJ databases">
        <title>The complete genome of Spirochaeta coccoides DSM 17374.</title>
        <authorList>
            <person name="Lucas S."/>
            <person name="Copeland A."/>
            <person name="Lapidus A."/>
            <person name="Bruce D."/>
            <person name="Goodwin L."/>
            <person name="Pitluck S."/>
            <person name="Peters L."/>
            <person name="Kyrpides N."/>
            <person name="Mavromatis K."/>
            <person name="Pagani I."/>
            <person name="Ivanova N."/>
            <person name="Ovchinnikova G."/>
            <person name="Lu M."/>
            <person name="Detter J.C."/>
            <person name="Tapia R."/>
            <person name="Han C."/>
            <person name="Land M."/>
            <person name="Hauser L."/>
            <person name="Markowitz V."/>
            <person name="Cheng J.-F."/>
            <person name="Hugenholtz P."/>
            <person name="Woyke T."/>
            <person name="Wu D."/>
            <person name="Spring S."/>
            <person name="Schroeder M."/>
            <person name="Brambilla E."/>
            <person name="Klenk H.-P."/>
            <person name="Eisen J.A."/>
        </authorList>
    </citation>
    <scope>NUCLEOTIDE SEQUENCE [LARGE SCALE GENOMIC DNA]</scope>
    <source>
        <strain evidence="2">ATCC BAA-1237 / DSM 17374 / SPN1</strain>
    </source>
</reference>
<dbReference type="OrthoDB" id="370597at2"/>
<organism evidence="1 2">
    <name type="scientific">Parasphaerochaeta coccoides (strain ATCC BAA-1237 / DSM 17374 / SPN1)</name>
    <name type="common">Sphaerochaeta coccoides</name>
    <dbReference type="NCBI Taxonomy" id="760011"/>
    <lineage>
        <taxon>Bacteria</taxon>
        <taxon>Pseudomonadati</taxon>
        <taxon>Spirochaetota</taxon>
        <taxon>Spirochaetia</taxon>
        <taxon>Spirochaetales</taxon>
        <taxon>Sphaerochaetaceae</taxon>
        <taxon>Parasphaerochaeta</taxon>
    </lineage>
</organism>
<dbReference type="KEGG" id="scc:Spico_1362"/>
<dbReference type="EMBL" id="CP002659">
    <property type="protein sequence ID" value="AEC02568.1"/>
    <property type="molecule type" value="Genomic_DNA"/>
</dbReference>
<dbReference type="Proteomes" id="UP000007939">
    <property type="component" value="Chromosome"/>
</dbReference>
<dbReference type="HOGENOM" id="CLU_803873_0_0_12"/>
<evidence type="ECO:0000313" key="2">
    <source>
        <dbReference type="Proteomes" id="UP000007939"/>
    </source>
</evidence>
<evidence type="ECO:0008006" key="3">
    <source>
        <dbReference type="Google" id="ProtNLM"/>
    </source>
</evidence>
<sequence length="405" mass="43135">MNIRIKRILGLICAIAILFPAIIMARSVAITWDWFLNDPEVTYFRYQLDGENEEGWTVVNADVFAYTSDPVDGTVPHALYLQQSYDGVLWSASAVSGVDILFPPVEEVIPEKPVVESVPPTSSGVLASEGSAETVEAAPVSPDVVPVSEEPVAENPVAVEPVAVEAPAVEDSAPATEPTPVVDTPEEVKPVASVTTVAAVPAKVVAKPVNALAKSLDIKVGASYAIFDEVGAYDRLVPGADLTWRLDNGLKLGNRFGVGLQVGIFYDAYLKSASATPVVEANRFKFETNWFKTGAGTTLHHVYGISLAPRFSFAFSEKTSLSLVGGGRIIFSTDALSGSELIPGRIPLISQKPFVGLNYGLIGSLELRHNFSKGFGIGLGLDYDYLFGANARHSFGASLFMGIGL</sequence>
<protein>
    <recommendedName>
        <fullName evidence="3">Outer membrane protein beta-barrel domain-containing protein</fullName>
    </recommendedName>
</protein>
<name>F4GHH9_PARC1</name>
<evidence type="ECO:0000313" key="1">
    <source>
        <dbReference type="EMBL" id="AEC02568.1"/>
    </source>
</evidence>
<dbReference type="RefSeq" id="WP_013739963.1">
    <property type="nucleotide sequence ID" value="NC_015436.1"/>
</dbReference>
<dbReference type="STRING" id="760011.Spico_1362"/>
<proteinExistence type="predicted"/>
<keyword evidence="2" id="KW-1185">Reference proteome</keyword>
<reference evidence="1 2" key="2">
    <citation type="journal article" date="2012" name="Stand. Genomic Sci.">
        <title>Complete genome sequence of the termite hindgut bacterium Spirochaeta coccoides type strain (SPN1(T)), reclassification in the genus Sphaerochaeta as Sphaerochaeta coccoides comb. nov. and emendations of the family Spirochaetaceae and the genus Sphaerochaeta.</title>
        <authorList>
            <person name="Abt B."/>
            <person name="Han C."/>
            <person name="Scheuner C."/>
            <person name="Lu M."/>
            <person name="Lapidus A."/>
            <person name="Nolan M."/>
            <person name="Lucas S."/>
            <person name="Hammon N."/>
            <person name="Deshpande S."/>
            <person name="Cheng J.F."/>
            <person name="Tapia R."/>
            <person name="Goodwin L.A."/>
            <person name="Pitluck S."/>
            <person name="Liolios K."/>
            <person name="Pagani I."/>
            <person name="Ivanova N."/>
            <person name="Mavromatis K."/>
            <person name="Mikhailova N."/>
            <person name="Huntemann M."/>
            <person name="Pati A."/>
            <person name="Chen A."/>
            <person name="Palaniappan K."/>
            <person name="Land M."/>
            <person name="Hauser L."/>
            <person name="Brambilla E.M."/>
            <person name="Rohde M."/>
            <person name="Spring S."/>
            <person name="Gronow S."/>
            <person name="Goker M."/>
            <person name="Woyke T."/>
            <person name="Bristow J."/>
            <person name="Eisen J.A."/>
            <person name="Markowitz V."/>
            <person name="Hugenholtz P."/>
            <person name="Kyrpides N.C."/>
            <person name="Klenk H.P."/>
            <person name="Detter J.C."/>
        </authorList>
    </citation>
    <scope>NUCLEOTIDE SEQUENCE [LARGE SCALE GENOMIC DNA]</scope>
    <source>
        <strain evidence="2">ATCC BAA-1237 / DSM 17374 / SPN1</strain>
    </source>
</reference>
<dbReference type="AlphaFoldDB" id="F4GHH9"/>
<accession>F4GHH9</accession>
<gene>
    <name evidence="1" type="ordered locus">Spico_1362</name>
</gene>